<feature type="transmembrane region" description="Helical" evidence="1">
    <location>
        <begin position="6"/>
        <end position="26"/>
    </location>
</feature>
<dbReference type="InterPro" id="IPR058065">
    <property type="entry name" value="LIC_10190-like"/>
</dbReference>
<feature type="transmembrane region" description="Helical" evidence="1">
    <location>
        <begin position="61"/>
        <end position="80"/>
    </location>
</feature>
<feature type="transmembrane region" description="Helical" evidence="1">
    <location>
        <begin position="327"/>
        <end position="351"/>
    </location>
</feature>
<feature type="transmembrane region" description="Helical" evidence="1">
    <location>
        <begin position="519"/>
        <end position="538"/>
    </location>
</feature>
<feature type="transmembrane region" description="Helical" evidence="1">
    <location>
        <begin position="198"/>
        <end position="218"/>
    </location>
</feature>
<feature type="domain" description="DUF8201" evidence="2">
    <location>
        <begin position="109"/>
        <end position="426"/>
    </location>
</feature>
<organism evidence="3 4">
    <name type="scientific">Gallintestinimicrobium propionicum</name>
    <dbReference type="NCBI Taxonomy" id="2981770"/>
    <lineage>
        <taxon>Bacteria</taxon>
        <taxon>Bacillati</taxon>
        <taxon>Bacillota</taxon>
        <taxon>Clostridia</taxon>
        <taxon>Lachnospirales</taxon>
        <taxon>Lachnospiraceae</taxon>
        <taxon>Gallintestinimicrobium</taxon>
    </lineage>
</organism>
<feature type="transmembrane region" description="Helical" evidence="1">
    <location>
        <begin position="411"/>
        <end position="432"/>
    </location>
</feature>
<evidence type="ECO:0000313" key="3">
    <source>
        <dbReference type="EMBL" id="MCC2168616.1"/>
    </source>
</evidence>
<keyword evidence="4" id="KW-1185">Reference proteome</keyword>
<dbReference type="EMBL" id="JAJEQF010000041">
    <property type="protein sequence ID" value="MCC2168616.1"/>
    <property type="molecule type" value="Genomic_DNA"/>
</dbReference>
<dbReference type="AlphaFoldDB" id="A0AAE3DP41"/>
<feature type="transmembrane region" description="Helical" evidence="1">
    <location>
        <begin position="287"/>
        <end position="315"/>
    </location>
</feature>
<feature type="transmembrane region" description="Helical" evidence="1">
    <location>
        <begin position="38"/>
        <end position="55"/>
    </location>
</feature>
<sequence length="652" mass="73233">MIMILMEWAYMATLSFLMGFACLAPFRKKGGCQIHSAVTYMMAGLLVLNVYAEYFSLFAGVGFWASLIAVFAAVIGGMLLRRDFADFFKISKTQACQKKTERSDEGLENSKSLWRKKNKAVWLLYAGLTLLFAYGSSRGYMHYDTGLYHAQAIRWIEEYGVVPGLANLHSRFGYNSASFALSAFFSETWLIGRPMHCVAGFFALLCACKCAAGLMAFWKRKKVRISDFLSIGGIFYLIAVFREMVSPASDYFAMLVLFWVIMTWVELWEQERDCPIGEKQTVPYALLSLYLVYAATVKLSTAVILLLVLYPAVLLLRQKKWLQIAGYIALGLLIAFPYLARNVLISGWLFYPFTFLDWFPVDWKISKGYADSDAKEIQAYAREIYNVYQLDQPLKQWLPNWFAAQAGFDKLLVLAGWAAIPVSAVLAVLGAVRAVRAGQVTVAPHAGGAASVDNGTHTSKADRVTVTLHAGSAVSERETGVPLPARRVAHLTPLCFSLLQLCAVVGFFFWQLGAPLVRYGYFYVLFLPLTVFGSLYCMAAEKLAGSEQGHNGRKWLKNAGYWAFVGLLVAFFTYKGYNLIQMVRELAYEPYYLWQQNYVDGSAEMYEVDGVTIYVPTDRGQIGYNKFPSSPIVQDIELRGNSIRDGFRKKSK</sequence>
<evidence type="ECO:0000313" key="4">
    <source>
        <dbReference type="Proteomes" id="UP001199355"/>
    </source>
</evidence>
<feature type="transmembrane region" description="Helical" evidence="1">
    <location>
        <begin position="120"/>
        <end position="137"/>
    </location>
</feature>
<dbReference type="RefSeq" id="WP_308728798.1">
    <property type="nucleotide sequence ID" value="NZ_JAJEQF010000041.1"/>
</dbReference>
<feature type="domain" description="DUF8201" evidence="2">
    <location>
        <begin position="1"/>
        <end position="97"/>
    </location>
</feature>
<keyword evidence="1" id="KW-0472">Membrane</keyword>
<feature type="transmembrane region" description="Helical" evidence="1">
    <location>
        <begin position="559"/>
        <end position="577"/>
    </location>
</feature>
<name>A0AAE3DP41_9FIRM</name>
<dbReference type="InterPro" id="IPR058514">
    <property type="entry name" value="DUF8201"/>
</dbReference>
<keyword evidence="1" id="KW-0812">Transmembrane</keyword>
<feature type="transmembrane region" description="Helical" evidence="1">
    <location>
        <begin position="494"/>
        <end position="513"/>
    </location>
</feature>
<evidence type="ECO:0000259" key="2">
    <source>
        <dbReference type="Pfam" id="PF26626"/>
    </source>
</evidence>
<dbReference type="NCBIfam" id="NF047510">
    <property type="entry name" value="LIC_10190_fam"/>
    <property type="match status" value="1"/>
</dbReference>
<keyword evidence="1" id="KW-1133">Transmembrane helix</keyword>
<feature type="transmembrane region" description="Helical" evidence="1">
    <location>
        <begin position="224"/>
        <end position="241"/>
    </location>
</feature>
<evidence type="ECO:0000256" key="1">
    <source>
        <dbReference type="SAM" id="Phobius"/>
    </source>
</evidence>
<reference evidence="3 4" key="1">
    <citation type="submission" date="2021-10" db="EMBL/GenBank/DDBJ databases">
        <title>Anaerobic single-cell dispensing facilitates the cultivation of human gut bacteria.</title>
        <authorList>
            <person name="Afrizal A."/>
        </authorList>
    </citation>
    <scope>NUCLEOTIDE SEQUENCE [LARGE SCALE GENOMIC DNA]</scope>
    <source>
        <strain evidence="3 4">CLA-AA-H244</strain>
    </source>
</reference>
<protein>
    <recommendedName>
        <fullName evidence="2">DUF8201 domain-containing protein</fullName>
    </recommendedName>
</protein>
<feature type="transmembrane region" description="Helical" evidence="1">
    <location>
        <begin position="248"/>
        <end position="267"/>
    </location>
</feature>
<gene>
    <name evidence="3" type="ORF">LKD45_13095</name>
</gene>
<dbReference type="Proteomes" id="UP001199355">
    <property type="component" value="Unassembled WGS sequence"/>
</dbReference>
<comment type="caution">
    <text evidence="3">The sequence shown here is derived from an EMBL/GenBank/DDBJ whole genome shotgun (WGS) entry which is preliminary data.</text>
</comment>
<proteinExistence type="predicted"/>
<dbReference type="Pfam" id="PF26626">
    <property type="entry name" value="DUF8201"/>
    <property type="match status" value="2"/>
</dbReference>
<accession>A0AAE3DP41</accession>